<dbReference type="Proteomes" id="UP000176700">
    <property type="component" value="Unassembled WGS sequence"/>
</dbReference>
<keyword evidence="3 5" id="KW-0687">Ribonucleoprotein</keyword>
<evidence type="ECO:0000313" key="8">
    <source>
        <dbReference type="Proteomes" id="UP000176700"/>
    </source>
</evidence>
<keyword evidence="6" id="KW-0175">Coiled coil</keyword>
<organism evidence="7 8">
    <name type="scientific">Candidatus Ryanbacteria bacterium RIFCSPHIGHO2_01_45_13</name>
    <dbReference type="NCBI Taxonomy" id="1802112"/>
    <lineage>
        <taxon>Bacteria</taxon>
        <taxon>Candidatus Ryaniibacteriota</taxon>
    </lineage>
</organism>
<reference evidence="7 8" key="1">
    <citation type="journal article" date="2016" name="Nat. Commun.">
        <title>Thousands of microbial genomes shed light on interconnected biogeochemical processes in an aquifer system.</title>
        <authorList>
            <person name="Anantharaman K."/>
            <person name="Brown C.T."/>
            <person name="Hug L.A."/>
            <person name="Sharon I."/>
            <person name="Castelle C.J."/>
            <person name="Probst A.J."/>
            <person name="Thomas B.C."/>
            <person name="Singh A."/>
            <person name="Wilkins M.J."/>
            <person name="Karaoz U."/>
            <person name="Brodie E.L."/>
            <person name="Williams K.H."/>
            <person name="Hubbard S.S."/>
            <person name="Banfield J.F."/>
        </authorList>
    </citation>
    <scope>NUCLEOTIDE SEQUENCE [LARGE SCALE GENOMIC DNA]</scope>
</reference>
<dbReference type="HAMAP" id="MF_00374">
    <property type="entry name" value="Ribosomal_uL29"/>
    <property type="match status" value="1"/>
</dbReference>
<dbReference type="GO" id="GO:0005840">
    <property type="term" value="C:ribosome"/>
    <property type="evidence" value="ECO:0007669"/>
    <property type="project" value="UniProtKB-KW"/>
</dbReference>
<comment type="caution">
    <text evidence="7">The sequence shown here is derived from an EMBL/GenBank/DDBJ whole genome shotgun (WGS) entry which is preliminary data.</text>
</comment>
<keyword evidence="2 5" id="KW-0689">Ribosomal protein</keyword>
<feature type="coiled-coil region" evidence="6">
    <location>
        <begin position="1"/>
        <end position="31"/>
    </location>
</feature>
<name>A0A1G2FWK4_9BACT</name>
<accession>A0A1G2FWK4</accession>
<dbReference type="InterPro" id="IPR001854">
    <property type="entry name" value="Ribosomal_uL29"/>
</dbReference>
<gene>
    <name evidence="5" type="primary">rpmC</name>
    <name evidence="7" type="ORF">A2W41_03730</name>
</gene>
<evidence type="ECO:0000256" key="3">
    <source>
        <dbReference type="ARBA" id="ARBA00023274"/>
    </source>
</evidence>
<dbReference type="GO" id="GO:1990904">
    <property type="term" value="C:ribonucleoprotein complex"/>
    <property type="evidence" value="ECO:0007669"/>
    <property type="project" value="UniProtKB-KW"/>
</dbReference>
<evidence type="ECO:0000313" key="7">
    <source>
        <dbReference type="EMBL" id="OGZ42466.1"/>
    </source>
</evidence>
<dbReference type="Pfam" id="PF00831">
    <property type="entry name" value="Ribosomal_L29"/>
    <property type="match status" value="1"/>
</dbReference>
<dbReference type="SUPFAM" id="SSF46561">
    <property type="entry name" value="Ribosomal protein L29 (L29p)"/>
    <property type="match status" value="1"/>
</dbReference>
<evidence type="ECO:0000256" key="4">
    <source>
        <dbReference type="ARBA" id="ARBA00035204"/>
    </source>
</evidence>
<evidence type="ECO:0000256" key="2">
    <source>
        <dbReference type="ARBA" id="ARBA00022980"/>
    </source>
</evidence>
<dbReference type="NCBIfam" id="TIGR00012">
    <property type="entry name" value="L29"/>
    <property type="match status" value="1"/>
</dbReference>
<dbReference type="InterPro" id="IPR036049">
    <property type="entry name" value="Ribosomal_uL29_sf"/>
</dbReference>
<proteinExistence type="inferred from homology"/>
<dbReference type="GO" id="GO:0006412">
    <property type="term" value="P:translation"/>
    <property type="evidence" value="ECO:0007669"/>
    <property type="project" value="UniProtKB-UniRule"/>
</dbReference>
<dbReference type="Gene3D" id="1.10.287.310">
    <property type="match status" value="1"/>
</dbReference>
<evidence type="ECO:0000256" key="5">
    <source>
        <dbReference type="HAMAP-Rule" id="MF_00374"/>
    </source>
</evidence>
<sequence length="66" mass="7542">MKTKELRSKSAKELNEQLRKEQTALAAFRFQSAKGKSKNVKSARNSRRTIARILTILKESNYGTKT</sequence>
<evidence type="ECO:0000256" key="6">
    <source>
        <dbReference type="SAM" id="Coils"/>
    </source>
</evidence>
<dbReference type="CDD" id="cd00427">
    <property type="entry name" value="Ribosomal_L29_HIP"/>
    <property type="match status" value="1"/>
</dbReference>
<comment type="similarity">
    <text evidence="1 5">Belongs to the universal ribosomal protein uL29 family.</text>
</comment>
<evidence type="ECO:0000256" key="1">
    <source>
        <dbReference type="ARBA" id="ARBA00009254"/>
    </source>
</evidence>
<dbReference type="GO" id="GO:0003735">
    <property type="term" value="F:structural constituent of ribosome"/>
    <property type="evidence" value="ECO:0007669"/>
    <property type="project" value="InterPro"/>
</dbReference>
<protein>
    <recommendedName>
        <fullName evidence="4 5">Large ribosomal subunit protein uL29</fullName>
    </recommendedName>
</protein>
<dbReference type="EMBL" id="MHNI01000018">
    <property type="protein sequence ID" value="OGZ42466.1"/>
    <property type="molecule type" value="Genomic_DNA"/>
</dbReference>
<dbReference type="AlphaFoldDB" id="A0A1G2FWK4"/>